<evidence type="ECO:0000256" key="1">
    <source>
        <dbReference type="ARBA" id="ARBA00004571"/>
    </source>
</evidence>
<dbReference type="InterPro" id="IPR039426">
    <property type="entry name" value="TonB-dep_rcpt-like"/>
</dbReference>
<evidence type="ECO:0000256" key="5">
    <source>
        <dbReference type="ARBA" id="ARBA00022496"/>
    </source>
</evidence>
<evidence type="ECO:0000256" key="13">
    <source>
        <dbReference type="ARBA" id="ARBA00023237"/>
    </source>
</evidence>
<comment type="caution">
    <text evidence="18">The sequence shown here is derived from an EMBL/GenBank/DDBJ whole genome shotgun (WGS) entry which is preliminary data.</text>
</comment>
<comment type="similarity">
    <text evidence="2 14 15">Belongs to the TonB-dependent receptor family.</text>
</comment>
<evidence type="ECO:0000256" key="10">
    <source>
        <dbReference type="ARBA" id="ARBA00023077"/>
    </source>
</evidence>
<dbReference type="GO" id="GO:0015344">
    <property type="term" value="F:siderophore uptake transmembrane transporter activity"/>
    <property type="evidence" value="ECO:0007669"/>
    <property type="project" value="TreeGrafter"/>
</dbReference>
<feature type="domain" description="TonB-dependent receptor plug" evidence="17">
    <location>
        <begin position="112"/>
        <end position="213"/>
    </location>
</feature>
<organism evidence="18 19">
    <name type="scientific">Rhabdobacter roseus</name>
    <dbReference type="NCBI Taxonomy" id="1655419"/>
    <lineage>
        <taxon>Bacteria</taxon>
        <taxon>Pseudomonadati</taxon>
        <taxon>Bacteroidota</taxon>
        <taxon>Cytophagia</taxon>
        <taxon>Cytophagales</taxon>
        <taxon>Cytophagaceae</taxon>
        <taxon>Rhabdobacter</taxon>
    </lineage>
</organism>
<keyword evidence="11 14" id="KW-0472">Membrane</keyword>
<evidence type="ECO:0000313" key="19">
    <source>
        <dbReference type="Proteomes" id="UP000557307"/>
    </source>
</evidence>
<dbReference type="PROSITE" id="PS52016">
    <property type="entry name" value="TONB_DEPENDENT_REC_3"/>
    <property type="match status" value="1"/>
</dbReference>
<dbReference type="PANTHER" id="PTHR32552:SF68">
    <property type="entry name" value="FERRICHROME OUTER MEMBRANE TRANSPORTER_PHAGE RECEPTOR"/>
    <property type="match status" value="1"/>
</dbReference>
<dbReference type="CDD" id="cd01347">
    <property type="entry name" value="ligand_gated_channel"/>
    <property type="match status" value="1"/>
</dbReference>
<dbReference type="PANTHER" id="PTHR32552">
    <property type="entry name" value="FERRICHROME IRON RECEPTOR-RELATED"/>
    <property type="match status" value="1"/>
</dbReference>
<keyword evidence="3 14" id="KW-0813">Transport</keyword>
<evidence type="ECO:0000256" key="3">
    <source>
        <dbReference type="ARBA" id="ARBA00022448"/>
    </source>
</evidence>
<evidence type="ECO:0000256" key="4">
    <source>
        <dbReference type="ARBA" id="ARBA00022452"/>
    </source>
</evidence>
<evidence type="ECO:0000256" key="7">
    <source>
        <dbReference type="ARBA" id="ARBA00022729"/>
    </source>
</evidence>
<dbReference type="Pfam" id="PF07715">
    <property type="entry name" value="Plug"/>
    <property type="match status" value="1"/>
</dbReference>
<dbReference type="Gene3D" id="2.60.40.1120">
    <property type="entry name" value="Carboxypeptidase-like, regulatory domain"/>
    <property type="match status" value="1"/>
</dbReference>
<evidence type="ECO:0000313" key="18">
    <source>
        <dbReference type="EMBL" id="MBB5282262.1"/>
    </source>
</evidence>
<keyword evidence="5" id="KW-0410">Iron transport</keyword>
<sequence>MHAQSDKGTVSGKVTDSHGLPLPSVSISLPGTTMGTLTDEKGNYYLKVPAGSYKILASSVGYFPAEIEVIILRDQATDVPIELAPAAIMMQDVRVSGVKINSATATRTLMQIQDVPQSIAVLGQRVIRQQAAFDLATLTRNISGLTFTGNYGGAGSSQFFNARGFDLNDAQNYRWNGMMIWNWGNHYADNIEQMEFLKGPASILFGDVAPGGVMNFVTKKPLSEFVTNLNFKTGSWGLLRPSVDITGPLSRDRSLRFRLNASLENSGSFRDNVTSERTLIAPTLAWDITPKLSVQAEAVFKKSRATDDAGLVSPDGTVAGLGTLAPSLYLGDPARNYLHQDQSYFLTLTYELSKTWRIRSTGFYSQASSRPFGMWFDQPDANGNFARREYGFNQKSGNGSANFDVYGSFYSGAIKHTILVGAEYQATGYRQTNAGELHLLDTSNIYRPIFRKLPAIEPPTAPYRPYVSVLARSGLYVQDQLMFFNEKLHLLLGLRAGTTRQGNHYYQDQLPGTEYEGYTDDIIRKQVLTPRLGLVFKPQPWVSLYASYAEGYEVNAPDLFAQNYQEYRVPPPTNSNQLELGSKANVLDNKLGVTLSLFQINKHNPYGYVYLDPENPNFDEYVVYYEGHHRSRGIELDADGKLLPTLFLTAGAAYTQTRVMADPGYPTGNVLPNAPKVTANAWLHYEPSGVVKGFSVGTGLFYKGKFFSGLVNDPNLQIPASYTLDVALGYQYRQMSAQLNVVNLTNQVSYLNPWQFNLFDVRPLRQFVLTLNCKLSKPRSQ</sequence>
<dbReference type="SUPFAM" id="SSF56935">
    <property type="entry name" value="Porins"/>
    <property type="match status" value="1"/>
</dbReference>
<dbReference type="Gene3D" id="2.170.130.10">
    <property type="entry name" value="TonB-dependent receptor, plug domain"/>
    <property type="match status" value="1"/>
</dbReference>
<evidence type="ECO:0000256" key="6">
    <source>
        <dbReference type="ARBA" id="ARBA00022692"/>
    </source>
</evidence>
<evidence type="ECO:0000256" key="11">
    <source>
        <dbReference type="ARBA" id="ARBA00023136"/>
    </source>
</evidence>
<dbReference type="Pfam" id="PF00593">
    <property type="entry name" value="TonB_dep_Rec_b-barrel"/>
    <property type="match status" value="1"/>
</dbReference>
<protein>
    <submittedName>
        <fullName evidence="18">Iron complex outermembrane receptor protein</fullName>
    </submittedName>
</protein>
<keyword evidence="10 15" id="KW-0798">TonB box</keyword>
<evidence type="ECO:0000256" key="12">
    <source>
        <dbReference type="ARBA" id="ARBA00023170"/>
    </source>
</evidence>
<evidence type="ECO:0000256" key="8">
    <source>
        <dbReference type="ARBA" id="ARBA00023004"/>
    </source>
</evidence>
<feature type="domain" description="TonB-dependent receptor-like beta-barrel" evidence="16">
    <location>
        <begin position="308"/>
        <end position="744"/>
    </location>
</feature>
<dbReference type="InterPro" id="IPR010105">
    <property type="entry name" value="TonB_sidphr_rcpt"/>
</dbReference>
<evidence type="ECO:0000256" key="14">
    <source>
        <dbReference type="PROSITE-ProRule" id="PRU01360"/>
    </source>
</evidence>
<evidence type="ECO:0000259" key="16">
    <source>
        <dbReference type="Pfam" id="PF00593"/>
    </source>
</evidence>
<dbReference type="AlphaFoldDB" id="A0A840TL22"/>
<proteinExistence type="inferred from homology"/>
<dbReference type="RefSeq" id="WP_184170073.1">
    <property type="nucleotide sequence ID" value="NZ_JACHGF010000001.1"/>
</dbReference>
<dbReference type="NCBIfam" id="TIGR01783">
    <property type="entry name" value="TonB-siderophor"/>
    <property type="match status" value="1"/>
</dbReference>
<dbReference type="InterPro" id="IPR036942">
    <property type="entry name" value="Beta-barrel_TonB_sf"/>
</dbReference>
<gene>
    <name evidence="18" type="ORF">HNQ92_000383</name>
</gene>
<dbReference type="InterPro" id="IPR008969">
    <property type="entry name" value="CarboxyPept-like_regulatory"/>
</dbReference>
<keyword evidence="6 14" id="KW-0812">Transmembrane</keyword>
<keyword evidence="4 14" id="KW-1134">Transmembrane beta strand</keyword>
<keyword evidence="13 14" id="KW-0998">Cell outer membrane</keyword>
<evidence type="ECO:0000259" key="17">
    <source>
        <dbReference type="Pfam" id="PF07715"/>
    </source>
</evidence>
<keyword evidence="7" id="KW-0732">Signal</keyword>
<accession>A0A840TL22</accession>
<dbReference type="Gene3D" id="2.40.170.20">
    <property type="entry name" value="TonB-dependent receptor, beta-barrel domain"/>
    <property type="match status" value="1"/>
</dbReference>
<keyword evidence="19" id="KW-1185">Reference proteome</keyword>
<keyword evidence="12 18" id="KW-0675">Receptor</keyword>
<keyword evidence="9" id="KW-0406">Ion transport</keyword>
<dbReference type="InterPro" id="IPR037066">
    <property type="entry name" value="Plug_dom_sf"/>
</dbReference>
<comment type="subcellular location">
    <subcellularLocation>
        <location evidence="1 14">Cell outer membrane</location>
        <topology evidence="1 14">Multi-pass membrane protein</topology>
    </subcellularLocation>
</comment>
<dbReference type="Proteomes" id="UP000557307">
    <property type="component" value="Unassembled WGS sequence"/>
</dbReference>
<keyword evidence="8" id="KW-0408">Iron</keyword>
<dbReference type="EMBL" id="JACHGF010000001">
    <property type="protein sequence ID" value="MBB5282262.1"/>
    <property type="molecule type" value="Genomic_DNA"/>
</dbReference>
<dbReference type="InterPro" id="IPR012910">
    <property type="entry name" value="Plug_dom"/>
</dbReference>
<evidence type="ECO:0000256" key="15">
    <source>
        <dbReference type="RuleBase" id="RU003357"/>
    </source>
</evidence>
<dbReference type="InterPro" id="IPR000531">
    <property type="entry name" value="Beta-barrel_TonB"/>
</dbReference>
<dbReference type="GO" id="GO:0038023">
    <property type="term" value="F:signaling receptor activity"/>
    <property type="evidence" value="ECO:0007669"/>
    <property type="project" value="InterPro"/>
</dbReference>
<reference evidence="18 19" key="1">
    <citation type="submission" date="2020-08" db="EMBL/GenBank/DDBJ databases">
        <title>Genomic Encyclopedia of Type Strains, Phase IV (KMG-IV): sequencing the most valuable type-strain genomes for metagenomic binning, comparative biology and taxonomic classification.</title>
        <authorList>
            <person name="Goeker M."/>
        </authorList>
    </citation>
    <scope>NUCLEOTIDE SEQUENCE [LARGE SCALE GENOMIC DNA]</scope>
    <source>
        <strain evidence="18 19">DSM 105074</strain>
    </source>
</reference>
<dbReference type="GO" id="GO:0015891">
    <property type="term" value="P:siderophore transport"/>
    <property type="evidence" value="ECO:0007669"/>
    <property type="project" value="InterPro"/>
</dbReference>
<evidence type="ECO:0000256" key="9">
    <source>
        <dbReference type="ARBA" id="ARBA00023065"/>
    </source>
</evidence>
<name>A0A840TL22_9BACT</name>
<evidence type="ECO:0000256" key="2">
    <source>
        <dbReference type="ARBA" id="ARBA00009810"/>
    </source>
</evidence>
<dbReference type="SUPFAM" id="SSF49464">
    <property type="entry name" value="Carboxypeptidase regulatory domain-like"/>
    <property type="match status" value="1"/>
</dbReference>
<dbReference type="GO" id="GO:0009279">
    <property type="term" value="C:cell outer membrane"/>
    <property type="evidence" value="ECO:0007669"/>
    <property type="project" value="UniProtKB-SubCell"/>
</dbReference>
<dbReference type="Pfam" id="PF13715">
    <property type="entry name" value="CarbopepD_reg_2"/>
    <property type="match status" value="1"/>
</dbReference>